<dbReference type="Gene3D" id="3.40.50.1000">
    <property type="entry name" value="HAD superfamily/HAD-like"/>
    <property type="match status" value="1"/>
</dbReference>
<dbReference type="Gene3D" id="1.10.150.240">
    <property type="entry name" value="Putative phosphatase, domain 2"/>
    <property type="match status" value="1"/>
</dbReference>
<dbReference type="InterPro" id="IPR023198">
    <property type="entry name" value="PGP-like_dom2"/>
</dbReference>
<organism evidence="11 12">
    <name type="scientific">Marivirga lumbricoides</name>
    <dbReference type="NCBI Taxonomy" id="1046115"/>
    <lineage>
        <taxon>Bacteria</taxon>
        <taxon>Pseudomonadati</taxon>
        <taxon>Bacteroidota</taxon>
        <taxon>Cytophagia</taxon>
        <taxon>Cytophagales</taxon>
        <taxon>Marivirgaceae</taxon>
        <taxon>Marivirga</taxon>
    </lineage>
</organism>
<dbReference type="GO" id="GO:0046872">
    <property type="term" value="F:metal ion binding"/>
    <property type="evidence" value="ECO:0007669"/>
    <property type="project" value="UniProtKB-KW"/>
</dbReference>
<evidence type="ECO:0000256" key="5">
    <source>
        <dbReference type="ARBA" id="ARBA00022842"/>
    </source>
</evidence>
<dbReference type="EC" id="5.4.2.6" evidence="9"/>
<dbReference type="SFLD" id="SFLDG01129">
    <property type="entry name" value="C1.5:_HAD__Beta-PGM__Phosphata"/>
    <property type="match status" value="1"/>
</dbReference>
<dbReference type="NCBIfam" id="TIGR01509">
    <property type="entry name" value="HAD-SF-IA-v3"/>
    <property type="match status" value="1"/>
</dbReference>
<comment type="similarity">
    <text evidence="2">Belongs to the HAD-like hydrolase superfamily. CbbY/CbbZ/Gph/YieH family.</text>
</comment>
<keyword evidence="7" id="KW-0119">Carbohydrate metabolism</keyword>
<dbReference type="InterPro" id="IPR051600">
    <property type="entry name" value="Beta-PGM-like"/>
</dbReference>
<dbReference type="InterPro" id="IPR036412">
    <property type="entry name" value="HAD-like_sf"/>
</dbReference>
<dbReference type="GO" id="GO:0008801">
    <property type="term" value="F:beta-phosphoglucomutase activity"/>
    <property type="evidence" value="ECO:0007669"/>
    <property type="project" value="UniProtKB-EC"/>
</dbReference>
<evidence type="ECO:0000256" key="9">
    <source>
        <dbReference type="ARBA" id="ARBA00044968"/>
    </source>
</evidence>
<keyword evidence="6" id="KW-0413">Isomerase</keyword>
<gene>
    <name evidence="11" type="ORF">C9994_06580</name>
</gene>
<reference evidence="11 12" key="1">
    <citation type="submission" date="2018-03" db="EMBL/GenBank/DDBJ databases">
        <title>Cross-interface Injection: A General Nanoliter Liquid Handling Method Applied to Single Cells Genome Amplification Automated Nanoliter Liquid Handling Applied to Single Cell Multiple Displacement Amplification.</title>
        <authorList>
            <person name="Yun J."/>
            <person name="Xu P."/>
            <person name="Xu J."/>
            <person name="Dai X."/>
            <person name="Wang Y."/>
            <person name="Zheng X."/>
            <person name="Cao C."/>
            <person name="Yi Q."/>
            <person name="Zhu Y."/>
            <person name="Wang L."/>
            <person name="Dong Z."/>
            <person name="Huang Y."/>
            <person name="Huang L."/>
            <person name="Du W."/>
        </authorList>
    </citation>
    <scope>NUCLEOTIDE SEQUENCE [LARGE SCALE GENOMIC DNA]</scope>
    <source>
        <strain evidence="11 12">Z-D1-2</strain>
    </source>
</reference>
<name>A0A2T4DS04_9BACT</name>
<dbReference type="NCBIfam" id="TIGR02009">
    <property type="entry name" value="PGMB-YQAB-SF"/>
    <property type="match status" value="1"/>
</dbReference>
<comment type="catalytic activity">
    <reaction evidence="8">
        <text>beta-D-glucose 1-phosphate = beta-D-glucose 6-phosphate</text>
        <dbReference type="Rhea" id="RHEA:20113"/>
        <dbReference type="ChEBI" id="CHEBI:57684"/>
        <dbReference type="ChEBI" id="CHEBI:58247"/>
        <dbReference type="EC" id="5.4.2.6"/>
    </reaction>
</comment>
<accession>A0A2T4DS04</accession>
<dbReference type="SUPFAM" id="SSF56784">
    <property type="entry name" value="HAD-like"/>
    <property type="match status" value="1"/>
</dbReference>
<dbReference type="InterPro" id="IPR006439">
    <property type="entry name" value="HAD-SF_hydro_IA"/>
</dbReference>
<comment type="caution">
    <text evidence="11">The sequence shown here is derived from an EMBL/GenBank/DDBJ whole genome shotgun (WGS) entry which is preliminary data.</text>
</comment>
<sequence length="215" mass="23902">MINKALINKQAFIFDMDGVIVDNINFHIDAYKVFLKQFGKDITTEYFQTHVNGRTIQELIQELKPEAGKEEIMALSEEKEKIYRDLYAKHLSPTPGLEKFLGLAKEQGIKMAVATSAITANADFTLDGLGIRHYFDAVVDSTMVIKGKPDPQIYLKAAKLLNISPSDCVVFEDALAGIKSAKAAGMEVVGLYTSLKKEELPEGLILKIKNFEEIS</sequence>
<dbReference type="EMBL" id="PYVU01000043">
    <property type="protein sequence ID" value="PTB96614.1"/>
    <property type="molecule type" value="Genomic_DNA"/>
</dbReference>
<evidence type="ECO:0000256" key="2">
    <source>
        <dbReference type="ARBA" id="ARBA00006171"/>
    </source>
</evidence>
<dbReference type="AlphaFoldDB" id="A0A2T4DS04"/>
<dbReference type="SFLD" id="SFLDS00003">
    <property type="entry name" value="Haloacid_Dehalogenase"/>
    <property type="match status" value="1"/>
</dbReference>
<dbReference type="PANTHER" id="PTHR46193">
    <property type="entry name" value="6-PHOSPHOGLUCONATE PHOSPHATASE"/>
    <property type="match status" value="1"/>
</dbReference>
<evidence type="ECO:0000256" key="10">
    <source>
        <dbReference type="ARBA" id="ARBA00044991"/>
    </source>
</evidence>
<evidence type="ECO:0000256" key="6">
    <source>
        <dbReference type="ARBA" id="ARBA00023235"/>
    </source>
</evidence>
<evidence type="ECO:0000313" key="11">
    <source>
        <dbReference type="EMBL" id="PTB96614.1"/>
    </source>
</evidence>
<evidence type="ECO:0000256" key="7">
    <source>
        <dbReference type="ARBA" id="ARBA00023277"/>
    </source>
</evidence>
<evidence type="ECO:0000256" key="4">
    <source>
        <dbReference type="ARBA" id="ARBA00022723"/>
    </source>
</evidence>
<dbReference type="PANTHER" id="PTHR46193:SF18">
    <property type="entry name" value="HEXITOL PHOSPHATASE B"/>
    <property type="match status" value="1"/>
</dbReference>
<dbReference type="InterPro" id="IPR010976">
    <property type="entry name" value="B-phosphoglucomutase_hydrolase"/>
</dbReference>
<evidence type="ECO:0000313" key="12">
    <source>
        <dbReference type="Proteomes" id="UP000240608"/>
    </source>
</evidence>
<proteinExistence type="inferred from homology"/>
<dbReference type="InterPro" id="IPR041492">
    <property type="entry name" value="HAD_2"/>
</dbReference>
<keyword evidence="3" id="KW-0597">Phosphoprotein</keyword>
<comment type="cofactor">
    <cofactor evidence="1">
        <name>Mg(2+)</name>
        <dbReference type="ChEBI" id="CHEBI:18420"/>
    </cofactor>
</comment>
<protein>
    <recommendedName>
        <fullName evidence="10">Beta-phosphoglucomutase</fullName>
        <ecNumber evidence="9">5.4.2.6</ecNumber>
    </recommendedName>
</protein>
<evidence type="ECO:0000256" key="3">
    <source>
        <dbReference type="ARBA" id="ARBA00022553"/>
    </source>
</evidence>
<keyword evidence="4" id="KW-0479">Metal-binding</keyword>
<dbReference type="Proteomes" id="UP000240608">
    <property type="component" value="Unassembled WGS sequence"/>
</dbReference>
<keyword evidence="5" id="KW-0460">Magnesium</keyword>
<evidence type="ECO:0000256" key="8">
    <source>
        <dbReference type="ARBA" id="ARBA00044926"/>
    </source>
</evidence>
<dbReference type="Pfam" id="PF13419">
    <property type="entry name" value="HAD_2"/>
    <property type="match status" value="1"/>
</dbReference>
<evidence type="ECO:0000256" key="1">
    <source>
        <dbReference type="ARBA" id="ARBA00001946"/>
    </source>
</evidence>
<dbReference type="PRINTS" id="PR00413">
    <property type="entry name" value="HADHALOGNASE"/>
</dbReference>
<dbReference type="InterPro" id="IPR023214">
    <property type="entry name" value="HAD_sf"/>
</dbReference>
<dbReference type="SFLD" id="SFLDG01135">
    <property type="entry name" value="C1.5.6:_HAD__Beta-PGM__Phospha"/>
    <property type="match status" value="1"/>
</dbReference>